<dbReference type="InterPro" id="IPR035386">
    <property type="entry name" value="Arm-DNA-bind_5"/>
</dbReference>
<dbReference type="RefSeq" id="WP_074539003.1">
    <property type="nucleotide sequence ID" value="NZ_FNBD01000010.1"/>
</dbReference>
<dbReference type="AlphaFoldDB" id="A0A1G7JN88"/>
<dbReference type="PROSITE" id="PS51898">
    <property type="entry name" value="TYR_RECOMBINASE"/>
    <property type="match status" value="1"/>
</dbReference>
<dbReference type="GO" id="GO:0015074">
    <property type="term" value="P:DNA integration"/>
    <property type="evidence" value="ECO:0007669"/>
    <property type="project" value="InterPro"/>
</dbReference>
<dbReference type="GO" id="GO:0003677">
    <property type="term" value="F:DNA binding"/>
    <property type="evidence" value="ECO:0007669"/>
    <property type="project" value="UniProtKB-KW"/>
</dbReference>
<evidence type="ECO:0000256" key="1">
    <source>
        <dbReference type="ARBA" id="ARBA00008857"/>
    </source>
</evidence>
<evidence type="ECO:0000313" key="6">
    <source>
        <dbReference type="EMBL" id="SDF26440.1"/>
    </source>
</evidence>
<proteinExistence type="inferred from homology"/>
<dbReference type="Gene3D" id="1.10.150.130">
    <property type="match status" value="1"/>
</dbReference>
<accession>A0A1G7JN88</accession>
<feature type="domain" description="Tyr recombinase" evidence="5">
    <location>
        <begin position="220"/>
        <end position="414"/>
    </location>
</feature>
<protein>
    <submittedName>
        <fullName evidence="6">Site-specific recombinase XerD</fullName>
    </submittedName>
</protein>
<dbReference type="Pfam" id="PF00589">
    <property type="entry name" value="Phage_integrase"/>
    <property type="match status" value="1"/>
</dbReference>
<dbReference type="SUPFAM" id="SSF56349">
    <property type="entry name" value="DNA breaking-rejoining enzymes"/>
    <property type="match status" value="1"/>
</dbReference>
<dbReference type="GO" id="GO:0006310">
    <property type="term" value="P:DNA recombination"/>
    <property type="evidence" value="ECO:0007669"/>
    <property type="project" value="UniProtKB-KW"/>
</dbReference>
<keyword evidence="4" id="KW-0175">Coiled coil</keyword>
<dbReference type="PANTHER" id="PTHR30349">
    <property type="entry name" value="PHAGE INTEGRASE-RELATED"/>
    <property type="match status" value="1"/>
</dbReference>
<sequence>MTYNISIYHETRRIKENDKYSVKIRVYNKHENIKKVRYFTTGIDLTKKEFDTIWLNPENKKLRGSNKEIELKLKAIEKRANDEARAMSVFDFSKFESKLFRKSSDKNNIKYHFNSAIGKHTSNSKIGTAESYRYTLSSLANFTEYKKKGSIERLSFNDITVDWLKEYEKYMIVNNKSYTTVGIYTRTLRVIFNNAIEENDISVDVYPFGKNKYKIPRTRKVKKALNAIQLKTLFEAKASNENEQQAKDFWFFSYASNGMNLKDIALLRYSDFDNDKFTYYRAKTFDKSSEKTEITIYLTDFTSSIIEKYGNKKKDGFVFKIVSMSEDSETQYKKIKNFNRYINDHIKRIAKANDLPSDCSFYWARHSFATNSIRKGATMEFISEALNHSDLNVTKNYFAGFEDVAKKEFANSLLDF</sequence>
<dbReference type="InterPro" id="IPR050090">
    <property type="entry name" value="Tyrosine_recombinase_XerCD"/>
</dbReference>
<gene>
    <name evidence="6" type="ORF">SAMN04487992_11018</name>
</gene>
<evidence type="ECO:0000256" key="2">
    <source>
        <dbReference type="ARBA" id="ARBA00023125"/>
    </source>
</evidence>
<evidence type="ECO:0000313" key="7">
    <source>
        <dbReference type="Proteomes" id="UP000182114"/>
    </source>
</evidence>
<name>A0A1G7JN88_9FLAO</name>
<comment type="similarity">
    <text evidence="1">Belongs to the 'phage' integrase family.</text>
</comment>
<dbReference type="Gene3D" id="1.10.443.10">
    <property type="entry name" value="Intergrase catalytic core"/>
    <property type="match status" value="1"/>
</dbReference>
<keyword evidence="7" id="KW-1185">Reference proteome</keyword>
<dbReference type="PANTHER" id="PTHR30349:SF64">
    <property type="entry name" value="PROPHAGE INTEGRASE INTD-RELATED"/>
    <property type="match status" value="1"/>
</dbReference>
<dbReference type="Pfam" id="PF17293">
    <property type="entry name" value="Arm-DNA-bind_5"/>
    <property type="match status" value="1"/>
</dbReference>
<dbReference type="Pfam" id="PF13102">
    <property type="entry name" value="Phage_int_SAM_5"/>
    <property type="match status" value="1"/>
</dbReference>
<dbReference type="Proteomes" id="UP000182114">
    <property type="component" value="Unassembled WGS sequence"/>
</dbReference>
<evidence type="ECO:0000259" key="5">
    <source>
        <dbReference type="PROSITE" id="PS51898"/>
    </source>
</evidence>
<dbReference type="InterPro" id="IPR013762">
    <property type="entry name" value="Integrase-like_cat_sf"/>
</dbReference>
<organism evidence="6 7">
    <name type="scientific">Cellulophaga baltica</name>
    <dbReference type="NCBI Taxonomy" id="76594"/>
    <lineage>
        <taxon>Bacteria</taxon>
        <taxon>Pseudomonadati</taxon>
        <taxon>Bacteroidota</taxon>
        <taxon>Flavobacteriia</taxon>
        <taxon>Flavobacteriales</taxon>
        <taxon>Flavobacteriaceae</taxon>
        <taxon>Cellulophaga</taxon>
    </lineage>
</organism>
<keyword evidence="3" id="KW-0233">DNA recombination</keyword>
<reference evidence="7" key="1">
    <citation type="submission" date="2016-10" db="EMBL/GenBank/DDBJ databases">
        <authorList>
            <person name="Varghese N."/>
            <person name="Submissions S."/>
        </authorList>
    </citation>
    <scope>NUCLEOTIDE SEQUENCE [LARGE SCALE GENOMIC DNA]</scope>
    <source>
        <strain evidence="7">DSM 24729</strain>
    </source>
</reference>
<dbReference type="InterPro" id="IPR002104">
    <property type="entry name" value="Integrase_catalytic"/>
</dbReference>
<evidence type="ECO:0000256" key="3">
    <source>
        <dbReference type="ARBA" id="ARBA00023172"/>
    </source>
</evidence>
<dbReference type="InterPro" id="IPR010998">
    <property type="entry name" value="Integrase_recombinase_N"/>
</dbReference>
<evidence type="ECO:0000256" key="4">
    <source>
        <dbReference type="SAM" id="Coils"/>
    </source>
</evidence>
<dbReference type="InterPro" id="IPR011010">
    <property type="entry name" value="DNA_brk_join_enz"/>
</dbReference>
<keyword evidence="2" id="KW-0238">DNA-binding</keyword>
<dbReference type="InterPro" id="IPR025269">
    <property type="entry name" value="SAM-like_dom"/>
</dbReference>
<dbReference type="EMBL" id="FNBD01000010">
    <property type="protein sequence ID" value="SDF26440.1"/>
    <property type="molecule type" value="Genomic_DNA"/>
</dbReference>
<feature type="coiled-coil region" evidence="4">
    <location>
        <begin position="59"/>
        <end position="86"/>
    </location>
</feature>